<gene>
    <name evidence="2" type="ORF">F9817_06840</name>
</gene>
<feature type="domain" description="HTH cro/C1-type" evidence="1">
    <location>
        <begin position="17"/>
        <end position="50"/>
    </location>
</feature>
<name>A0A7X4LJW4_9VIBR</name>
<comment type="caution">
    <text evidence="2">The sequence shown here is derived from an EMBL/GenBank/DDBJ whole genome shotgun (WGS) entry which is preliminary data.</text>
</comment>
<dbReference type="Gene3D" id="1.10.260.40">
    <property type="entry name" value="lambda repressor-like DNA-binding domains"/>
    <property type="match status" value="1"/>
</dbReference>
<organism evidence="2 3">
    <name type="scientific">Vibrio eleionomae</name>
    <dbReference type="NCBI Taxonomy" id="2653505"/>
    <lineage>
        <taxon>Bacteria</taxon>
        <taxon>Pseudomonadati</taxon>
        <taxon>Pseudomonadota</taxon>
        <taxon>Gammaproteobacteria</taxon>
        <taxon>Vibrionales</taxon>
        <taxon>Vibrionaceae</taxon>
        <taxon>Vibrio</taxon>
    </lineage>
</organism>
<protein>
    <recommendedName>
        <fullName evidence="1">HTH cro/C1-type domain-containing protein</fullName>
    </recommendedName>
</protein>
<accession>A0A7X4LJW4</accession>
<dbReference type="InterPro" id="IPR010982">
    <property type="entry name" value="Lambda_DNA-bd_dom_sf"/>
</dbReference>
<dbReference type="RefSeq" id="WP_161154210.1">
    <property type="nucleotide sequence ID" value="NZ_WEKT01000008.1"/>
</dbReference>
<evidence type="ECO:0000259" key="1">
    <source>
        <dbReference type="PROSITE" id="PS50943"/>
    </source>
</evidence>
<proteinExistence type="predicted"/>
<keyword evidence="3" id="KW-1185">Reference proteome</keyword>
<dbReference type="InterPro" id="IPR001387">
    <property type="entry name" value="Cro/C1-type_HTH"/>
</dbReference>
<dbReference type="PROSITE" id="PS50943">
    <property type="entry name" value="HTH_CROC1"/>
    <property type="match status" value="1"/>
</dbReference>
<dbReference type="Proteomes" id="UP000462621">
    <property type="component" value="Unassembled WGS sequence"/>
</dbReference>
<dbReference type="AlphaFoldDB" id="A0A7X4LJW4"/>
<evidence type="ECO:0000313" key="3">
    <source>
        <dbReference type="Proteomes" id="UP000462621"/>
    </source>
</evidence>
<dbReference type="GO" id="GO:0003677">
    <property type="term" value="F:DNA binding"/>
    <property type="evidence" value="ECO:0007669"/>
    <property type="project" value="InterPro"/>
</dbReference>
<evidence type="ECO:0000313" key="2">
    <source>
        <dbReference type="EMBL" id="MZI92911.1"/>
    </source>
</evidence>
<sequence length="118" mass="13463">MSQETMAEECLDKHCAVSVSSIKRAELGKSVSFRTATNICKFLNITLDDALLVENDYLIPANVNLKDDAEFLEIVAIEKVHSESDLKSLYQKFLRFSDKHHAKELAISVKPFDDRYMH</sequence>
<reference evidence="2 3" key="1">
    <citation type="submission" date="2019-10" db="EMBL/GenBank/DDBJ databases">
        <title>Vibrio sp. nov. isolated from a shrimp pond.</title>
        <authorList>
            <person name="Gomez-Gil B."/>
            <person name="Enciso-Ibarra J."/>
            <person name="Enciso-Ibarra K."/>
            <person name="Bolan-Mejia C."/>
        </authorList>
    </citation>
    <scope>NUCLEOTIDE SEQUENCE [LARGE SCALE GENOMIC DNA]</scope>
    <source>
        <strain evidence="2 3">CAIM 722</strain>
    </source>
</reference>
<dbReference type="SUPFAM" id="SSF47413">
    <property type="entry name" value="lambda repressor-like DNA-binding domains"/>
    <property type="match status" value="1"/>
</dbReference>
<dbReference type="EMBL" id="WEKT01000008">
    <property type="protein sequence ID" value="MZI92911.1"/>
    <property type="molecule type" value="Genomic_DNA"/>
</dbReference>